<dbReference type="InterPro" id="IPR000424">
    <property type="entry name" value="Primosome_PriB/ssb"/>
</dbReference>
<keyword evidence="5" id="KW-1185">Reference proteome</keyword>
<dbReference type="Gene3D" id="2.40.50.140">
    <property type="entry name" value="Nucleic acid-binding proteins"/>
    <property type="match status" value="1"/>
</dbReference>
<organism evidence="4 5">
    <name type="scientific">Corynebacterium epidermidicanis</name>
    <dbReference type="NCBI Taxonomy" id="1050174"/>
    <lineage>
        <taxon>Bacteria</taxon>
        <taxon>Bacillati</taxon>
        <taxon>Actinomycetota</taxon>
        <taxon>Actinomycetes</taxon>
        <taxon>Mycobacteriales</taxon>
        <taxon>Corynebacteriaceae</taxon>
        <taxon>Corynebacterium</taxon>
    </lineage>
</organism>
<evidence type="ECO:0000313" key="5">
    <source>
        <dbReference type="Proteomes" id="UP000035368"/>
    </source>
</evidence>
<feature type="region of interest" description="Disordered" evidence="3">
    <location>
        <begin position="144"/>
        <end position="192"/>
    </location>
</feature>
<dbReference type="PROSITE" id="PS50935">
    <property type="entry name" value="SSB"/>
    <property type="match status" value="1"/>
</dbReference>
<dbReference type="CDD" id="cd04496">
    <property type="entry name" value="SSB_OBF"/>
    <property type="match status" value="1"/>
</dbReference>
<evidence type="ECO:0000256" key="2">
    <source>
        <dbReference type="PROSITE-ProRule" id="PRU00252"/>
    </source>
</evidence>
<dbReference type="GO" id="GO:0003697">
    <property type="term" value="F:single-stranded DNA binding"/>
    <property type="evidence" value="ECO:0007669"/>
    <property type="project" value="InterPro"/>
</dbReference>
<proteinExistence type="predicted"/>
<name>A0A0G3GWB2_9CORY</name>
<dbReference type="PATRIC" id="fig|1050174.4.peg.1990"/>
<dbReference type="Pfam" id="PF00436">
    <property type="entry name" value="SSB"/>
    <property type="match status" value="1"/>
</dbReference>
<sequence length="192" mass="21247">MPQYPITLTGNIVSEPIKRRVSEDAEVVRFRLACSSARQDGNGNWQNYNQLFIEVEAWNNLGMNTFMSAAKGSSVIVSGFLMSSEWMQDGQRQFKTYVKATHIGLDLNKYMVVATEFGPQRRKQMLEELDAKFKAQLVTVTTAAEGAASEPVNESAAAAPATDLPEEEPPFDDPEHQDCLGEDSPEMAQHSA</sequence>
<evidence type="ECO:0000256" key="1">
    <source>
        <dbReference type="ARBA" id="ARBA00023125"/>
    </source>
</evidence>
<protein>
    <submittedName>
        <fullName evidence="4">Single-stranded DNA-binding protein</fullName>
    </submittedName>
</protein>
<evidence type="ECO:0000256" key="3">
    <source>
        <dbReference type="SAM" id="MobiDB-lite"/>
    </source>
</evidence>
<dbReference type="STRING" id="1050174.CEPID_09850"/>
<dbReference type="InterPro" id="IPR012340">
    <property type="entry name" value="NA-bd_OB-fold"/>
</dbReference>
<reference evidence="4 5" key="1">
    <citation type="submission" date="2015-05" db="EMBL/GenBank/DDBJ databases">
        <title>Complete genome sequence of Corynebacterium epidermidicanis DSM 45586, isolated from the skin of a dog suffering from pruritus.</title>
        <authorList>
            <person name="Ruckert C."/>
            <person name="Albersmeier A."/>
            <person name="Winkler A."/>
            <person name="Tauch A."/>
        </authorList>
    </citation>
    <scope>NUCLEOTIDE SEQUENCE [LARGE SCALE GENOMIC DNA]</scope>
    <source>
        <strain evidence="4 5">DSM 45586</strain>
    </source>
</reference>
<keyword evidence="1 2" id="KW-0238">DNA-binding</keyword>
<accession>A0A0G3GWB2</accession>
<dbReference type="Proteomes" id="UP000035368">
    <property type="component" value="Chromosome"/>
</dbReference>
<gene>
    <name evidence="4" type="ORF">CEPID_09850</name>
</gene>
<dbReference type="SUPFAM" id="SSF50249">
    <property type="entry name" value="Nucleic acid-binding proteins"/>
    <property type="match status" value="1"/>
</dbReference>
<dbReference type="OrthoDB" id="4427276at2"/>
<dbReference type="KEGG" id="cei:CEPID_09850"/>
<dbReference type="EMBL" id="CP011541">
    <property type="protein sequence ID" value="AKK03813.1"/>
    <property type="molecule type" value="Genomic_DNA"/>
</dbReference>
<evidence type="ECO:0000313" key="4">
    <source>
        <dbReference type="EMBL" id="AKK03813.1"/>
    </source>
</evidence>
<dbReference type="AlphaFoldDB" id="A0A0G3GWB2"/>
<dbReference type="RefSeq" id="WP_052843499.1">
    <property type="nucleotide sequence ID" value="NZ_CP011541.1"/>
</dbReference>